<feature type="domain" description="Ketosynthase family 3 (KS3)" evidence="13">
    <location>
        <begin position="3"/>
        <end position="411"/>
    </location>
</feature>
<keyword evidence="9 11" id="KW-0275">Fatty acid biosynthesis</keyword>
<dbReference type="InterPro" id="IPR014031">
    <property type="entry name" value="Ketoacyl_synth_C"/>
</dbReference>
<dbReference type="Pfam" id="PF00109">
    <property type="entry name" value="ketoacyl-synt"/>
    <property type="match status" value="1"/>
</dbReference>
<comment type="similarity">
    <text evidence="2 11 12">Belongs to the thiolase-like superfamily. Beta-ketoacyl-ACP synthases family.</text>
</comment>
<proteinExistence type="inferred from homology"/>
<gene>
    <name evidence="14" type="primary">fabF</name>
    <name evidence="14" type="ORF">E4P82_05180</name>
</gene>
<dbReference type="InterPro" id="IPR017568">
    <property type="entry name" value="3-oxoacyl-ACP_synth-2"/>
</dbReference>
<dbReference type="Gene3D" id="3.40.47.10">
    <property type="match status" value="1"/>
</dbReference>
<keyword evidence="7" id="KW-0276">Fatty acid metabolism</keyword>
<sequence length="413" mass="43425">MAKRRVVVTGMGIVSPVGSTVETAWANILAGRSGIGPVTAFDASHFPVRIGGPVKDFQVEQYLNPKEAKKMDFFIHYGIGAAVQAIQDSGLEITEANAERVGTFIGSGIGGLPGIEEGHSAFLKGGPRRLTPFFVPRSIINMISGNLSVLYGIKGPNLAVVTACTTGTHSIGLAGRLIAYGDADVMLAGGAEMATTPTGLCGFAAARALSVRNDEPERASRPWDKDRDGFVLSDGAGVVMLEEYEHAKRRGARIHAELIGFGMSGDAYHMTLPSPNGDGARRAMSNALRDAEIAPEDVDYINAHGTSTPAGDKIESDAAKAVFGDHAHRLAMSSTKSMTGHLLGAAGGVEAIFSVLAIRDQVAPPTINLDEPEPGCDLNYVPHQTQERRVRVALSNSFGFGGTNGTVVFRALD</sequence>
<dbReference type="EC" id="2.3.1.179" evidence="3 11"/>
<dbReference type="PANTHER" id="PTHR11712:SF336">
    <property type="entry name" value="3-OXOACYL-[ACYL-CARRIER-PROTEIN] SYNTHASE, MITOCHONDRIAL"/>
    <property type="match status" value="1"/>
</dbReference>
<dbReference type="SMART" id="SM00825">
    <property type="entry name" value="PKS_KS"/>
    <property type="match status" value="1"/>
</dbReference>
<evidence type="ECO:0000256" key="7">
    <source>
        <dbReference type="ARBA" id="ARBA00022832"/>
    </source>
</evidence>
<comment type="pathway">
    <text evidence="1 11">Lipid metabolism; fatty acid biosynthesis.</text>
</comment>
<comment type="caution">
    <text evidence="14">The sequence shown here is derived from an EMBL/GenBank/DDBJ whole genome shotgun (WGS) entry which is preliminary data.</text>
</comment>
<comment type="catalytic activity">
    <reaction evidence="11">
        <text>a fatty acyl-[ACP] + malonyl-[ACP] + H(+) = a 3-oxoacyl-[ACP] + holo-[ACP] + CO2</text>
        <dbReference type="Rhea" id="RHEA:22836"/>
        <dbReference type="Rhea" id="RHEA-COMP:9623"/>
        <dbReference type="Rhea" id="RHEA-COMP:9685"/>
        <dbReference type="Rhea" id="RHEA-COMP:9916"/>
        <dbReference type="Rhea" id="RHEA-COMP:14125"/>
        <dbReference type="ChEBI" id="CHEBI:15378"/>
        <dbReference type="ChEBI" id="CHEBI:16526"/>
        <dbReference type="ChEBI" id="CHEBI:64479"/>
        <dbReference type="ChEBI" id="CHEBI:78449"/>
        <dbReference type="ChEBI" id="CHEBI:78776"/>
        <dbReference type="ChEBI" id="CHEBI:138651"/>
    </reaction>
</comment>
<evidence type="ECO:0000313" key="14">
    <source>
        <dbReference type="EMBL" id="NMQ18649.1"/>
    </source>
</evidence>
<dbReference type="PROSITE" id="PS00606">
    <property type="entry name" value="KS3_1"/>
    <property type="match status" value="1"/>
</dbReference>
<dbReference type="CDD" id="cd00834">
    <property type="entry name" value="KAS_I_II"/>
    <property type="match status" value="1"/>
</dbReference>
<keyword evidence="5 11" id="KW-0444">Lipid biosynthesis</keyword>
<evidence type="ECO:0000256" key="1">
    <source>
        <dbReference type="ARBA" id="ARBA00005194"/>
    </source>
</evidence>
<accession>A0ABX1TJA0</accession>
<evidence type="ECO:0000256" key="2">
    <source>
        <dbReference type="ARBA" id="ARBA00008467"/>
    </source>
</evidence>
<dbReference type="NCBIfam" id="TIGR03150">
    <property type="entry name" value="fabF"/>
    <property type="match status" value="1"/>
</dbReference>
<dbReference type="InterPro" id="IPR018201">
    <property type="entry name" value="Ketoacyl_synth_AS"/>
</dbReference>
<dbReference type="RefSeq" id="WP_169247905.1">
    <property type="nucleotide sequence ID" value="NZ_SPMZ01000015.1"/>
</dbReference>
<evidence type="ECO:0000313" key="15">
    <source>
        <dbReference type="Proteomes" id="UP000760480"/>
    </source>
</evidence>
<evidence type="ECO:0000256" key="11">
    <source>
        <dbReference type="PIRNR" id="PIRNR000447"/>
    </source>
</evidence>
<keyword evidence="8" id="KW-0443">Lipid metabolism</keyword>
<keyword evidence="6 11" id="KW-0808">Transferase</keyword>
<protein>
    <recommendedName>
        <fullName evidence="4 11">3-oxoacyl-[acyl-carrier-protein] synthase 2</fullName>
        <ecNumber evidence="3 11">2.3.1.179</ecNumber>
    </recommendedName>
</protein>
<dbReference type="InterPro" id="IPR014030">
    <property type="entry name" value="Ketoacyl_synth_N"/>
</dbReference>
<evidence type="ECO:0000256" key="9">
    <source>
        <dbReference type="ARBA" id="ARBA00023160"/>
    </source>
</evidence>
<dbReference type="PROSITE" id="PS52004">
    <property type="entry name" value="KS3_2"/>
    <property type="match status" value="1"/>
</dbReference>
<keyword evidence="15" id="KW-1185">Reference proteome</keyword>
<dbReference type="SUPFAM" id="SSF53901">
    <property type="entry name" value="Thiolase-like"/>
    <property type="match status" value="2"/>
</dbReference>
<evidence type="ECO:0000256" key="5">
    <source>
        <dbReference type="ARBA" id="ARBA00022516"/>
    </source>
</evidence>
<evidence type="ECO:0000256" key="3">
    <source>
        <dbReference type="ARBA" id="ARBA00012356"/>
    </source>
</evidence>
<dbReference type="Proteomes" id="UP000760480">
    <property type="component" value="Unassembled WGS sequence"/>
</dbReference>
<dbReference type="GO" id="GO:0004315">
    <property type="term" value="F:3-oxoacyl-[acyl-carrier-protein] synthase activity"/>
    <property type="evidence" value="ECO:0007669"/>
    <property type="project" value="UniProtKB-EC"/>
</dbReference>
<evidence type="ECO:0000259" key="13">
    <source>
        <dbReference type="PROSITE" id="PS52004"/>
    </source>
</evidence>
<dbReference type="InterPro" id="IPR020841">
    <property type="entry name" value="PKS_Beta-ketoAc_synthase_dom"/>
</dbReference>
<comment type="function">
    <text evidence="11">Involved in the type II fatty acid elongation cycle. Catalyzes the elongation of a wide range of acyl-ACP by the addition of two carbons from malonyl-ACP to an acyl acceptor. Can efficiently catalyze the conversion of palmitoleoyl-ACP (cis-hexadec-9-enoyl-ACP) to cis-vaccenoyl-ACP (cis-octadec-11-enoyl-ACP), an essential step in the thermal regulation of fatty acid composition.</text>
</comment>
<evidence type="ECO:0000256" key="8">
    <source>
        <dbReference type="ARBA" id="ARBA00023098"/>
    </source>
</evidence>
<keyword evidence="10 11" id="KW-0012">Acyltransferase</keyword>
<organism evidence="14 15">
    <name type="scientific">Candidatus Competibacter phosphatis</name>
    <dbReference type="NCBI Taxonomy" id="221280"/>
    <lineage>
        <taxon>Bacteria</taxon>
        <taxon>Pseudomonadati</taxon>
        <taxon>Pseudomonadota</taxon>
        <taxon>Gammaproteobacteria</taxon>
        <taxon>Candidatus Competibacteraceae</taxon>
        <taxon>Candidatus Competibacter</taxon>
    </lineage>
</organism>
<dbReference type="PIRSF" id="PIRSF000447">
    <property type="entry name" value="KAS_II"/>
    <property type="match status" value="1"/>
</dbReference>
<dbReference type="Pfam" id="PF02801">
    <property type="entry name" value="Ketoacyl-synt_C"/>
    <property type="match status" value="1"/>
</dbReference>
<evidence type="ECO:0000256" key="12">
    <source>
        <dbReference type="RuleBase" id="RU003694"/>
    </source>
</evidence>
<evidence type="ECO:0000256" key="10">
    <source>
        <dbReference type="ARBA" id="ARBA00023315"/>
    </source>
</evidence>
<reference evidence="14 15" key="1">
    <citation type="submission" date="2019-03" db="EMBL/GenBank/DDBJ databases">
        <title>Metabolic reconstructions from genomes of highly enriched 'Candidatus Accumulibacter' and 'Candidatus Competibacter' bioreactor populations.</title>
        <authorList>
            <person name="Annavajhala M.K."/>
            <person name="Welles L."/>
            <person name="Abbas B."/>
            <person name="Sorokin D."/>
            <person name="Park H."/>
            <person name="Van Loosdrecht M."/>
            <person name="Chandran K."/>
        </authorList>
    </citation>
    <scope>NUCLEOTIDE SEQUENCE [LARGE SCALE GENOMIC DNA]</scope>
    <source>
        <strain evidence="14 15">SBR_G</strain>
    </source>
</reference>
<name>A0ABX1TJA0_9GAMM</name>
<comment type="catalytic activity">
    <reaction evidence="11">
        <text>(9Z)-hexadecenoyl-[ACP] + malonyl-[ACP] + H(+) = 3-oxo-(11Z)-octadecenoyl-[ACP] + holo-[ACP] + CO2</text>
        <dbReference type="Rhea" id="RHEA:55040"/>
        <dbReference type="Rhea" id="RHEA-COMP:9623"/>
        <dbReference type="Rhea" id="RHEA-COMP:9685"/>
        <dbReference type="Rhea" id="RHEA-COMP:10800"/>
        <dbReference type="Rhea" id="RHEA-COMP:14074"/>
        <dbReference type="ChEBI" id="CHEBI:15378"/>
        <dbReference type="ChEBI" id="CHEBI:16526"/>
        <dbReference type="ChEBI" id="CHEBI:64479"/>
        <dbReference type="ChEBI" id="CHEBI:78449"/>
        <dbReference type="ChEBI" id="CHEBI:83989"/>
        <dbReference type="ChEBI" id="CHEBI:138538"/>
        <dbReference type="EC" id="2.3.1.179"/>
    </reaction>
</comment>
<evidence type="ECO:0000256" key="6">
    <source>
        <dbReference type="ARBA" id="ARBA00022679"/>
    </source>
</evidence>
<dbReference type="InterPro" id="IPR016039">
    <property type="entry name" value="Thiolase-like"/>
</dbReference>
<dbReference type="PANTHER" id="PTHR11712">
    <property type="entry name" value="POLYKETIDE SYNTHASE-RELATED"/>
    <property type="match status" value="1"/>
</dbReference>
<dbReference type="EMBL" id="SPMZ01000015">
    <property type="protein sequence ID" value="NMQ18649.1"/>
    <property type="molecule type" value="Genomic_DNA"/>
</dbReference>
<dbReference type="NCBIfam" id="NF004970">
    <property type="entry name" value="PRK06333.1"/>
    <property type="match status" value="1"/>
</dbReference>
<dbReference type="InterPro" id="IPR000794">
    <property type="entry name" value="Beta-ketoacyl_synthase"/>
</dbReference>
<evidence type="ECO:0000256" key="4">
    <source>
        <dbReference type="ARBA" id="ARBA00014657"/>
    </source>
</evidence>
<dbReference type="NCBIfam" id="NF005589">
    <property type="entry name" value="PRK07314.1"/>
    <property type="match status" value="1"/>
</dbReference>